<keyword evidence="1" id="KW-0812">Transmembrane</keyword>
<protein>
    <submittedName>
        <fullName evidence="2">Uncharacterized protein</fullName>
    </submittedName>
</protein>
<keyword evidence="1" id="KW-1133">Transmembrane helix</keyword>
<evidence type="ECO:0000256" key="1">
    <source>
        <dbReference type="SAM" id="Phobius"/>
    </source>
</evidence>
<name>A0A0H5QLH7_9EUKA</name>
<organism evidence="2">
    <name type="scientific">Spongospora subterranea</name>
    <dbReference type="NCBI Taxonomy" id="70186"/>
    <lineage>
        <taxon>Eukaryota</taxon>
        <taxon>Sar</taxon>
        <taxon>Rhizaria</taxon>
        <taxon>Endomyxa</taxon>
        <taxon>Phytomyxea</taxon>
        <taxon>Plasmodiophorida</taxon>
        <taxon>Plasmodiophoridae</taxon>
        <taxon>Spongospora</taxon>
    </lineage>
</organism>
<accession>A0A0H5QLH7</accession>
<proteinExistence type="predicted"/>
<evidence type="ECO:0000313" key="2">
    <source>
        <dbReference type="EMBL" id="CRZ03000.1"/>
    </source>
</evidence>
<dbReference type="AlphaFoldDB" id="A0A0H5QLH7"/>
<dbReference type="EMBL" id="HACM01002558">
    <property type="protein sequence ID" value="CRZ03000.1"/>
    <property type="molecule type" value="Transcribed_RNA"/>
</dbReference>
<feature type="transmembrane region" description="Helical" evidence="1">
    <location>
        <begin position="121"/>
        <end position="138"/>
    </location>
</feature>
<feature type="transmembrane region" description="Helical" evidence="1">
    <location>
        <begin position="12"/>
        <end position="36"/>
    </location>
</feature>
<keyword evidence="1" id="KW-0472">Membrane</keyword>
<reference evidence="2" key="1">
    <citation type="submission" date="2015-04" db="EMBL/GenBank/DDBJ databases">
        <title>The genome sequence of the plant pathogenic Rhizarian Plasmodiophora brassicae reveals insights in its biotrophic life cycle and the origin of chitin synthesis.</title>
        <authorList>
            <person name="Schwelm A."/>
            <person name="Fogelqvist J."/>
            <person name="Knaust A."/>
            <person name="Julke S."/>
            <person name="Lilja T."/>
            <person name="Dhandapani V."/>
            <person name="Bonilla-Rosso G."/>
            <person name="Karlsson M."/>
            <person name="Shevchenko A."/>
            <person name="Choi S.R."/>
            <person name="Kim H.G."/>
            <person name="Park J.Y."/>
            <person name="Lim Y.P."/>
            <person name="Ludwig-Muller J."/>
            <person name="Dixelius C."/>
        </authorList>
    </citation>
    <scope>NUCLEOTIDE SEQUENCE</scope>
    <source>
        <tissue evidence="2">Potato root galls</tissue>
    </source>
</reference>
<sequence>MKVIYVSLSLPCKIVISSILLIILPYTVVGIGLIPIRLDYSVLHFEIENKTSSFVLVLVDKSIIISYRANESASILAELYCVKGGAPIIIESVSNSQLNNRAAIVSEISSYLTKSSNTSTYFLRAFTVTLAAAIIFITQQKMKPENAQSLPAYVHYLYSSTFLIDKHHSGNSVREDVGSMLDRMTVIHQTTLGIAFLNPTSMPHNTP</sequence>